<dbReference type="Pfam" id="PF12000">
    <property type="entry name" value="Glyco_trans_4_3"/>
    <property type="match status" value="1"/>
</dbReference>
<proteinExistence type="predicted"/>
<comment type="caution">
    <text evidence="4">The sequence shown here is derived from an EMBL/GenBank/DDBJ whole genome shotgun (WGS) entry which is preliminary data.</text>
</comment>
<evidence type="ECO:0000313" key="5">
    <source>
        <dbReference type="Proteomes" id="UP000716322"/>
    </source>
</evidence>
<feature type="domain" description="Glycosyl transferase family 4" evidence="3">
    <location>
        <begin position="26"/>
        <end position="190"/>
    </location>
</feature>
<dbReference type="PANTHER" id="PTHR46401:SF2">
    <property type="entry name" value="GLYCOSYLTRANSFERASE WBBK-RELATED"/>
    <property type="match status" value="1"/>
</dbReference>
<dbReference type="Pfam" id="PF00534">
    <property type="entry name" value="Glycos_transf_1"/>
    <property type="match status" value="1"/>
</dbReference>
<dbReference type="Gene3D" id="3.40.50.2000">
    <property type="entry name" value="Glycogen Phosphorylase B"/>
    <property type="match status" value="1"/>
</dbReference>
<dbReference type="InterPro" id="IPR001296">
    <property type="entry name" value="Glyco_trans_1"/>
</dbReference>
<reference evidence="4 5" key="1">
    <citation type="submission" date="2020-03" db="EMBL/GenBank/DDBJ databases">
        <title>Genome sequence of strain Massilia sp. TW-1.</title>
        <authorList>
            <person name="Chaudhary D.K."/>
        </authorList>
    </citation>
    <scope>NUCLEOTIDE SEQUENCE [LARGE SCALE GENOMIC DNA]</scope>
    <source>
        <strain evidence="4 5">TW-1</strain>
    </source>
</reference>
<keyword evidence="1" id="KW-0808">Transferase</keyword>
<gene>
    <name evidence="4" type="ORF">HAV22_01965</name>
</gene>
<dbReference type="CDD" id="cd03818">
    <property type="entry name" value="GT4_ExpC-like"/>
    <property type="match status" value="1"/>
</dbReference>
<dbReference type="InterPro" id="IPR022623">
    <property type="entry name" value="Glyco_trans_4"/>
</dbReference>
<sequence>MNYLFVHQNFAGQYLHLVRHLGAQPGNQVVFLTQHQHFTLPGVRVIRYRPPRAPSPGVHHYLQDTEAAILNGQSVARIALDLRASGFVPDVMAGHNGWGEIWYLKDVYPDVPLIGYFEFFYRQFGADVGFDPGDVHSPDTGPRIRSKNMGNLLGLDTVDIGVCPTHWQRSGYPARYHDKLRLMHEGIDTAWASPLDSATFTLPGGRILSKEDEVLTYVARNLEPHRGFPMFMRSLPGILSRRPHAEVLIVGADGTSYGPPRADGRSYREAMRAELEDDVDWTRVHFLNQVPYGQFRDMLRVSRCHVYLTYPFVLSWSMLEAMSMGCVVVGSCTAPVTEVIVDEDNGFLVDFFDTDMLVRKVVDVLEAGPALAAMRSSARSTIVERYDLQAVCLPRQLALLTEARELLRGRAHTFS</sequence>
<dbReference type="RefSeq" id="WP_166855941.1">
    <property type="nucleotide sequence ID" value="NZ_JAAQOM010000001.1"/>
</dbReference>
<organism evidence="4 5">
    <name type="scientific">Telluria antibiotica</name>
    <dbReference type="NCBI Taxonomy" id="2717319"/>
    <lineage>
        <taxon>Bacteria</taxon>
        <taxon>Pseudomonadati</taxon>
        <taxon>Pseudomonadota</taxon>
        <taxon>Betaproteobacteria</taxon>
        <taxon>Burkholderiales</taxon>
        <taxon>Oxalobacteraceae</taxon>
        <taxon>Telluria group</taxon>
        <taxon>Telluria</taxon>
    </lineage>
</organism>
<evidence type="ECO:0000259" key="3">
    <source>
        <dbReference type="Pfam" id="PF12000"/>
    </source>
</evidence>
<keyword evidence="5" id="KW-1185">Reference proteome</keyword>
<evidence type="ECO:0000259" key="2">
    <source>
        <dbReference type="Pfam" id="PF00534"/>
    </source>
</evidence>
<name>A0ABX0P845_9BURK</name>
<feature type="domain" description="Glycosyl transferase family 1" evidence="2">
    <location>
        <begin position="210"/>
        <end position="380"/>
    </location>
</feature>
<dbReference type="EMBL" id="JAAQOM010000001">
    <property type="protein sequence ID" value="NIA52420.1"/>
    <property type="molecule type" value="Genomic_DNA"/>
</dbReference>
<evidence type="ECO:0000313" key="4">
    <source>
        <dbReference type="EMBL" id="NIA52420.1"/>
    </source>
</evidence>
<accession>A0ABX0P845</accession>
<protein>
    <submittedName>
        <fullName evidence="4">Glycosyltransferase</fullName>
    </submittedName>
</protein>
<dbReference type="Proteomes" id="UP000716322">
    <property type="component" value="Unassembled WGS sequence"/>
</dbReference>
<dbReference type="SUPFAM" id="SSF53756">
    <property type="entry name" value="UDP-Glycosyltransferase/glycogen phosphorylase"/>
    <property type="match status" value="1"/>
</dbReference>
<evidence type="ECO:0000256" key="1">
    <source>
        <dbReference type="ARBA" id="ARBA00022679"/>
    </source>
</evidence>
<dbReference type="PANTHER" id="PTHR46401">
    <property type="entry name" value="GLYCOSYLTRANSFERASE WBBK-RELATED"/>
    <property type="match status" value="1"/>
</dbReference>